<dbReference type="PANTHER" id="PTHR33376:SF5">
    <property type="entry name" value="EXTRACYTOPLASMIC SOLUTE RECEPTOR PROTEIN"/>
    <property type="match status" value="1"/>
</dbReference>
<dbReference type="GO" id="GO:0055085">
    <property type="term" value="P:transmembrane transport"/>
    <property type="evidence" value="ECO:0007669"/>
    <property type="project" value="InterPro"/>
</dbReference>
<dbReference type="InterPro" id="IPR038404">
    <property type="entry name" value="TRAP_DctP_sf"/>
</dbReference>
<organism evidence="4 5">
    <name type="scientific">Salipiger marinus</name>
    <dbReference type="NCBI Taxonomy" id="555512"/>
    <lineage>
        <taxon>Bacteria</taxon>
        <taxon>Pseudomonadati</taxon>
        <taxon>Pseudomonadota</taxon>
        <taxon>Alphaproteobacteria</taxon>
        <taxon>Rhodobacterales</taxon>
        <taxon>Roseobacteraceae</taxon>
        <taxon>Salipiger</taxon>
    </lineage>
</organism>
<keyword evidence="5" id="KW-1185">Reference proteome</keyword>
<sequence>MTSSTTFTNKLRALAGASALSAATLGLTGAAEARDFRLLSGWDSSYVAVDVLTSFIETLDEAVTEGFGVNVMGPETVPPFEQFDPVSRGLFDLLFTNGAYHFNQTSVGMALDGLSGDTEALREAGIWDAVDADYQEQGLKLIAVLYDLNGYHIMLNEPVGENGLEGRRVRGTPIYHPAINVLGGSPVVLPGGEIYPALERGVIDGAAWPTIGALSYRWFEVADYMMRPTFGQVGHLVLMNLDTWNDLSEETRAEIETAAREFEIEANGLFDTLVAEESAALEAEGMSVTELSEELAGTLSSAWFSGVMDLAATQSGEAIEEIRRLATEADLDG</sequence>
<dbReference type="AlphaFoldDB" id="A0A1G8QZE7"/>
<dbReference type="Gene3D" id="3.40.190.170">
    <property type="entry name" value="Bacterial extracellular solute-binding protein, family 7"/>
    <property type="match status" value="1"/>
</dbReference>
<protein>
    <submittedName>
        <fullName evidence="4">TRAP-type C4-dicarboxylate transport system, substrate-binding protein</fullName>
    </submittedName>
</protein>
<dbReference type="RefSeq" id="WP_018065881.1">
    <property type="nucleotide sequence ID" value="NZ_FNEJ01000018.1"/>
</dbReference>
<dbReference type="EMBL" id="FNEJ01000018">
    <property type="protein sequence ID" value="SDJ09993.1"/>
    <property type="molecule type" value="Genomic_DNA"/>
</dbReference>
<name>A0A1G8QZE7_9RHOB</name>
<evidence type="ECO:0000256" key="1">
    <source>
        <dbReference type="ARBA" id="ARBA00004418"/>
    </source>
</evidence>
<keyword evidence="3" id="KW-0574">Periplasm</keyword>
<dbReference type="Proteomes" id="UP000199093">
    <property type="component" value="Unassembled WGS sequence"/>
</dbReference>
<gene>
    <name evidence="4" type="ORF">SAMN04487993_10188</name>
</gene>
<evidence type="ECO:0000313" key="4">
    <source>
        <dbReference type="EMBL" id="SDJ09993.1"/>
    </source>
</evidence>
<reference evidence="4 5" key="1">
    <citation type="submission" date="2016-10" db="EMBL/GenBank/DDBJ databases">
        <authorList>
            <person name="de Groot N.N."/>
        </authorList>
    </citation>
    <scope>NUCLEOTIDE SEQUENCE [LARGE SCALE GENOMIC DNA]</scope>
    <source>
        <strain evidence="4 5">DSM 26424</strain>
    </source>
</reference>
<accession>A0A1G8QZE7</accession>
<dbReference type="NCBIfam" id="NF037995">
    <property type="entry name" value="TRAP_S1"/>
    <property type="match status" value="1"/>
</dbReference>
<comment type="subcellular location">
    <subcellularLocation>
        <location evidence="1">Periplasm</location>
    </subcellularLocation>
</comment>
<evidence type="ECO:0000256" key="3">
    <source>
        <dbReference type="ARBA" id="ARBA00022764"/>
    </source>
</evidence>
<dbReference type="STRING" id="555512.SAMN04487993_10188"/>
<dbReference type="OrthoDB" id="6139617at2"/>
<proteinExistence type="predicted"/>
<dbReference type="PANTHER" id="PTHR33376">
    <property type="match status" value="1"/>
</dbReference>
<evidence type="ECO:0000256" key="2">
    <source>
        <dbReference type="ARBA" id="ARBA00022729"/>
    </source>
</evidence>
<dbReference type="Pfam" id="PF03480">
    <property type="entry name" value="DctP"/>
    <property type="match status" value="1"/>
</dbReference>
<keyword evidence="2" id="KW-0732">Signal</keyword>
<evidence type="ECO:0000313" key="5">
    <source>
        <dbReference type="Proteomes" id="UP000199093"/>
    </source>
</evidence>
<dbReference type="GO" id="GO:0042597">
    <property type="term" value="C:periplasmic space"/>
    <property type="evidence" value="ECO:0007669"/>
    <property type="project" value="UniProtKB-SubCell"/>
</dbReference>
<dbReference type="InterPro" id="IPR018389">
    <property type="entry name" value="DctP_fam"/>
</dbReference>